<feature type="domain" description="HTH merR-type" evidence="5">
    <location>
        <begin position="1"/>
        <end position="68"/>
    </location>
</feature>
<accession>A0A3M8D8P4</accession>
<evidence type="ECO:0000313" key="6">
    <source>
        <dbReference type="EMBL" id="RNB84396.1"/>
    </source>
</evidence>
<evidence type="ECO:0000256" key="1">
    <source>
        <dbReference type="ARBA" id="ARBA00022491"/>
    </source>
</evidence>
<evidence type="ECO:0000256" key="2">
    <source>
        <dbReference type="ARBA" id="ARBA00023015"/>
    </source>
</evidence>
<dbReference type="Pfam" id="PF00376">
    <property type="entry name" value="MerR"/>
    <property type="match status" value="1"/>
</dbReference>
<evidence type="ECO:0000256" key="3">
    <source>
        <dbReference type="ARBA" id="ARBA00023125"/>
    </source>
</evidence>
<dbReference type="Gene3D" id="1.10.1660.10">
    <property type="match status" value="2"/>
</dbReference>
<keyword evidence="7" id="KW-1185">Reference proteome</keyword>
<dbReference type="AlphaFoldDB" id="A0A3M8D8P4"/>
<protein>
    <submittedName>
        <fullName evidence="6">MerR family DNA-binding transcriptional regulator</fullName>
    </submittedName>
</protein>
<dbReference type="GO" id="GO:0003700">
    <property type="term" value="F:DNA-binding transcription factor activity"/>
    <property type="evidence" value="ECO:0007669"/>
    <property type="project" value="InterPro"/>
</dbReference>
<dbReference type="SMART" id="SM00422">
    <property type="entry name" value="HTH_MERR"/>
    <property type="match status" value="2"/>
</dbReference>
<keyword evidence="2" id="KW-0805">Transcription regulation</keyword>
<dbReference type="InterPro" id="IPR000551">
    <property type="entry name" value="MerR-type_HTH_dom"/>
</dbReference>
<keyword evidence="1" id="KW-0678">Repressor</keyword>
<dbReference type="PROSITE" id="PS50937">
    <property type="entry name" value="HTH_MERR_2"/>
    <property type="match status" value="2"/>
</dbReference>
<dbReference type="EMBL" id="RHHU01000010">
    <property type="protein sequence ID" value="RNB84396.1"/>
    <property type="molecule type" value="Genomic_DNA"/>
</dbReference>
<dbReference type="Pfam" id="PF13411">
    <property type="entry name" value="MerR_1"/>
    <property type="match status" value="1"/>
</dbReference>
<dbReference type="InterPro" id="IPR009061">
    <property type="entry name" value="DNA-bd_dom_put_sf"/>
</dbReference>
<dbReference type="InterPro" id="IPR047057">
    <property type="entry name" value="MerR_fam"/>
</dbReference>
<reference evidence="6 7" key="1">
    <citation type="submission" date="2018-10" db="EMBL/GenBank/DDBJ databases">
        <title>Phylogenomics of Brevibacillus.</title>
        <authorList>
            <person name="Dunlap C."/>
        </authorList>
    </citation>
    <scope>NUCLEOTIDE SEQUENCE [LARGE SCALE GENOMIC DNA]</scope>
    <source>
        <strain evidence="6 7">JCM 15774</strain>
    </source>
</reference>
<organism evidence="6 7">
    <name type="scientific">Brevibacillus nitrificans</name>
    <dbReference type="NCBI Taxonomy" id="651560"/>
    <lineage>
        <taxon>Bacteria</taxon>
        <taxon>Bacillati</taxon>
        <taxon>Bacillota</taxon>
        <taxon>Bacilli</taxon>
        <taxon>Bacillales</taxon>
        <taxon>Paenibacillaceae</taxon>
        <taxon>Brevibacillus</taxon>
    </lineage>
</organism>
<keyword evidence="3 6" id="KW-0238">DNA-binding</keyword>
<dbReference type="PANTHER" id="PTHR30204:SF69">
    <property type="entry name" value="MERR-FAMILY TRANSCRIPTIONAL REGULATOR"/>
    <property type="match status" value="1"/>
</dbReference>
<dbReference type="SUPFAM" id="SSF46955">
    <property type="entry name" value="Putative DNA-binding domain"/>
    <property type="match status" value="2"/>
</dbReference>
<feature type="domain" description="HTH merR-type" evidence="5">
    <location>
        <begin position="117"/>
        <end position="173"/>
    </location>
</feature>
<dbReference type="PANTHER" id="PTHR30204">
    <property type="entry name" value="REDOX-CYCLING DRUG-SENSING TRANSCRIPTIONAL ACTIVATOR SOXR"/>
    <property type="match status" value="1"/>
</dbReference>
<name>A0A3M8D8P4_9BACL</name>
<keyword evidence="4" id="KW-0804">Transcription</keyword>
<proteinExistence type="predicted"/>
<dbReference type="Proteomes" id="UP000269573">
    <property type="component" value="Unassembled WGS sequence"/>
</dbReference>
<dbReference type="GO" id="GO:0003677">
    <property type="term" value="F:DNA binding"/>
    <property type="evidence" value="ECO:0007669"/>
    <property type="project" value="UniProtKB-KW"/>
</dbReference>
<comment type="caution">
    <text evidence="6">The sequence shown here is derived from an EMBL/GenBank/DDBJ whole genome shotgun (WGS) entry which is preliminary data.</text>
</comment>
<evidence type="ECO:0000259" key="5">
    <source>
        <dbReference type="PROSITE" id="PS50937"/>
    </source>
</evidence>
<evidence type="ECO:0000256" key="4">
    <source>
        <dbReference type="ARBA" id="ARBA00023163"/>
    </source>
</evidence>
<evidence type="ECO:0000313" key="7">
    <source>
        <dbReference type="Proteomes" id="UP000269573"/>
    </source>
</evidence>
<gene>
    <name evidence="6" type="ORF">EDM59_15320</name>
</gene>
<sequence length="248" mass="28834">MRPKKMAEMFLMSASTLRNYEAKGIIPPAKRSANGYRIYTSEHAAYLACIQAMSPAFGMETTREVLSCLRENRVTEALWIVKKKDASLYEEKIRLQTLIQDIHLYARSNQAPLTDDWFSIDEVFQKTGAPKSAIRYWEQAGLLTPKRDPANDYRRYCSAHVFAIRLLQVLQNCTYSEDTVKLRRSIAETDHMDIQQIRKLAEDTLTYLDKINGSQLRGLYYLYKLMHLSKADQLEESKPWEDKLDTDF</sequence>